<proteinExistence type="predicted"/>
<organism evidence="1 2">
    <name type="scientific">Tuber aestivum</name>
    <name type="common">summer truffle</name>
    <dbReference type="NCBI Taxonomy" id="59557"/>
    <lineage>
        <taxon>Eukaryota</taxon>
        <taxon>Fungi</taxon>
        <taxon>Dikarya</taxon>
        <taxon>Ascomycota</taxon>
        <taxon>Pezizomycotina</taxon>
        <taxon>Pezizomycetes</taxon>
        <taxon>Pezizales</taxon>
        <taxon>Tuberaceae</taxon>
        <taxon>Tuber</taxon>
    </lineage>
</organism>
<evidence type="ECO:0000313" key="1">
    <source>
        <dbReference type="EMBL" id="CUS12615.1"/>
    </source>
</evidence>
<evidence type="ECO:0000313" key="2">
    <source>
        <dbReference type="Proteomes" id="UP001412239"/>
    </source>
</evidence>
<keyword evidence="2" id="KW-1185">Reference proteome</keyword>
<dbReference type="EMBL" id="LN890987">
    <property type="protein sequence ID" value="CUS12615.1"/>
    <property type="molecule type" value="Genomic_DNA"/>
</dbReference>
<dbReference type="Proteomes" id="UP001412239">
    <property type="component" value="Unassembled WGS sequence"/>
</dbReference>
<name>A0A292Q0X5_9PEZI</name>
<protein>
    <submittedName>
        <fullName evidence="1">Uncharacterized protein</fullName>
    </submittedName>
</protein>
<sequence length="37" mass="3974">MVPSASRGLSALSLSLENLTVWGTRINLGKRDTSQDV</sequence>
<dbReference type="AlphaFoldDB" id="A0A292Q0X5"/>
<reference evidence="1" key="1">
    <citation type="submission" date="2015-10" db="EMBL/GenBank/DDBJ databases">
        <authorList>
            <person name="Regsiter A."/>
            <person name="william w."/>
        </authorList>
    </citation>
    <scope>NUCLEOTIDE SEQUENCE</scope>
    <source>
        <strain evidence="1">Montdore</strain>
    </source>
</reference>
<gene>
    <name evidence="1" type="ORF">GSTUAT00003227001</name>
</gene>
<accession>A0A292Q0X5</accession>